<keyword evidence="7 9" id="KW-1133">Transmembrane helix</keyword>
<dbReference type="PANTHER" id="PTHR30386">
    <property type="entry name" value="MEMBRANE FUSION SUBUNIT OF EMRAB-TOLC MULTIDRUG EFFLUX PUMP"/>
    <property type="match status" value="1"/>
</dbReference>
<dbReference type="Pfam" id="PF26002">
    <property type="entry name" value="Beta-barrel_AprE"/>
    <property type="match status" value="1"/>
</dbReference>
<gene>
    <name evidence="12" type="ORF">MZO42_07980</name>
</gene>
<sequence length="453" mass="49155">MNAPILLSPTTPALAAPAPVADPRGEIRTGAIIAALFFVVFLGWAAFARLDAAAYAPGTLVVSGQRQSVQHRDGGVVGKIYVREGQRVERGQLLVQLAAAEVQAQERALASQAIRLLAQRARLEAEQLGRSQIVAPREFASLSPEDRAEASAALRLQQSELQVRSSVLAAQRGALGQRVAQSGEQGRGYGEQAVSASEQLRLIEEQIAALRPVAEKGFVSQTRMRELERARAELIGQRGQYSASVAQTRGAARESEIQALEAERTFRERSAADLRDVDTRLGDVLPRWTAARDQLERTAIRAPATGAVVGLSVFTPGGVVAPGQKLMDIVPERTPLLIQARISPEDADDLSVGQRTLVKFSGLHERNLPNLEGKLTRLSADSFIDEKSGISYFTGEVTVPLDQLRLIQDVRGSDFALRAGMPVQVLIPLRKRTALDYALEPLIGSFWSSFREH</sequence>
<dbReference type="Pfam" id="PF25994">
    <property type="entry name" value="HH_AprE"/>
    <property type="match status" value="1"/>
</dbReference>
<evidence type="ECO:0000256" key="2">
    <source>
        <dbReference type="ARBA" id="ARBA00009477"/>
    </source>
</evidence>
<keyword evidence="3 9" id="KW-0813">Transport</keyword>
<comment type="caution">
    <text evidence="12">The sequence shown here is derived from an EMBL/GenBank/DDBJ whole genome shotgun (WGS) entry which is preliminary data.</text>
</comment>
<evidence type="ECO:0000256" key="1">
    <source>
        <dbReference type="ARBA" id="ARBA00004377"/>
    </source>
</evidence>
<protein>
    <recommendedName>
        <fullName evidence="9">Membrane fusion protein (MFP) family protein</fullName>
    </recommendedName>
</protein>
<comment type="similarity">
    <text evidence="2 9">Belongs to the membrane fusion protein (MFP) (TC 8.A.1) family.</text>
</comment>
<feature type="transmembrane region" description="Helical" evidence="9">
    <location>
        <begin position="31"/>
        <end position="50"/>
    </location>
</feature>
<comment type="subcellular location">
    <subcellularLocation>
        <location evidence="1 9">Cell inner membrane</location>
        <topology evidence="1 9">Single-pass membrane protein</topology>
    </subcellularLocation>
</comment>
<keyword evidence="5 9" id="KW-0997">Cell inner membrane</keyword>
<dbReference type="PRINTS" id="PR01490">
    <property type="entry name" value="RTXTOXIND"/>
</dbReference>
<dbReference type="NCBIfam" id="TIGR01843">
    <property type="entry name" value="type_I_hlyD"/>
    <property type="match status" value="1"/>
</dbReference>
<evidence type="ECO:0000256" key="9">
    <source>
        <dbReference type="RuleBase" id="RU365093"/>
    </source>
</evidence>
<dbReference type="InterPro" id="IPR058982">
    <property type="entry name" value="Beta-barrel_AprE"/>
</dbReference>
<dbReference type="EMBL" id="JALMLT010000002">
    <property type="protein sequence ID" value="MDT8758633.1"/>
    <property type="molecule type" value="Genomic_DNA"/>
</dbReference>
<evidence type="ECO:0000259" key="11">
    <source>
        <dbReference type="Pfam" id="PF26002"/>
    </source>
</evidence>
<proteinExistence type="inferred from homology"/>
<name>A0ABU3N2K3_9SPHN</name>
<organism evidence="12">
    <name type="scientific">Sphingomonas psychrotolerans</name>
    <dbReference type="NCBI Taxonomy" id="1327635"/>
    <lineage>
        <taxon>Bacteria</taxon>
        <taxon>Pseudomonadati</taxon>
        <taxon>Pseudomonadota</taxon>
        <taxon>Alphaproteobacteria</taxon>
        <taxon>Sphingomonadales</taxon>
        <taxon>Sphingomonadaceae</taxon>
        <taxon>Sphingomonas</taxon>
    </lineage>
</organism>
<keyword evidence="6 9" id="KW-0812">Transmembrane</keyword>
<keyword evidence="4 9" id="KW-1003">Cell membrane</keyword>
<accession>A0ABU3N2K3</accession>
<dbReference type="Gene3D" id="2.40.50.100">
    <property type="match status" value="1"/>
</dbReference>
<dbReference type="InterPro" id="IPR050739">
    <property type="entry name" value="MFP"/>
</dbReference>
<evidence type="ECO:0000256" key="8">
    <source>
        <dbReference type="ARBA" id="ARBA00023136"/>
    </source>
</evidence>
<evidence type="ECO:0000256" key="4">
    <source>
        <dbReference type="ARBA" id="ARBA00022475"/>
    </source>
</evidence>
<reference evidence="12" key="1">
    <citation type="submission" date="2022-04" db="EMBL/GenBank/DDBJ databases">
        <title>Tomato heritable bacteria conferring resistance against bacterial wilt.</title>
        <authorList>
            <person name="Yin J."/>
        </authorList>
    </citation>
    <scope>NUCLEOTIDE SEQUENCE</scope>
    <source>
        <strain evidence="12">Cra20</strain>
    </source>
</reference>
<keyword evidence="8 9" id="KW-0472">Membrane</keyword>
<dbReference type="InterPro" id="IPR010129">
    <property type="entry name" value="T1SS_HlyD"/>
</dbReference>
<evidence type="ECO:0000256" key="5">
    <source>
        <dbReference type="ARBA" id="ARBA00022519"/>
    </source>
</evidence>
<dbReference type="PANTHER" id="PTHR30386:SF17">
    <property type="entry name" value="ALKALINE PROTEASE SECRETION PROTEIN APRE"/>
    <property type="match status" value="1"/>
</dbReference>
<evidence type="ECO:0000256" key="3">
    <source>
        <dbReference type="ARBA" id="ARBA00022448"/>
    </source>
</evidence>
<feature type="domain" description="AprE-like long alpha-helical hairpin" evidence="10">
    <location>
        <begin position="102"/>
        <end position="294"/>
    </location>
</feature>
<evidence type="ECO:0000256" key="6">
    <source>
        <dbReference type="ARBA" id="ARBA00022692"/>
    </source>
</evidence>
<evidence type="ECO:0000259" key="10">
    <source>
        <dbReference type="Pfam" id="PF25994"/>
    </source>
</evidence>
<evidence type="ECO:0000313" key="12">
    <source>
        <dbReference type="EMBL" id="MDT8758633.1"/>
    </source>
</evidence>
<feature type="domain" description="AprE-like beta-barrel" evidence="11">
    <location>
        <begin position="336"/>
        <end position="428"/>
    </location>
</feature>
<evidence type="ECO:0000256" key="7">
    <source>
        <dbReference type="ARBA" id="ARBA00022989"/>
    </source>
</evidence>
<dbReference type="InterPro" id="IPR058781">
    <property type="entry name" value="HH_AprE-like"/>
</dbReference>